<proteinExistence type="predicted"/>
<dbReference type="InterPro" id="IPR013216">
    <property type="entry name" value="Methyltransf_11"/>
</dbReference>
<dbReference type="InterPro" id="IPR029063">
    <property type="entry name" value="SAM-dependent_MTases_sf"/>
</dbReference>
<dbReference type="Proteomes" id="UP001499938">
    <property type="component" value="Unassembled WGS sequence"/>
</dbReference>
<comment type="caution">
    <text evidence="6">The sequence shown here is derived from an EMBL/GenBank/DDBJ whole genome shotgun (WGS) entry which is preliminary data.</text>
</comment>
<dbReference type="PANTHER" id="PTHR43464:SF19">
    <property type="entry name" value="UBIQUINONE BIOSYNTHESIS O-METHYLTRANSFERASE, MITOCHONDRIAL"/>
    <property type="match status" value="1"/>
</dbReference>
<accession>A0ABN2LAE2</accession>
<evidence type="ECO:0000256" key="1">
    <source>
        <dbReference type="ARBA" id="ARBA00022603"/>
    </source>
</evidence>
<keyword evidence="2" id="KW-0808">Transferase</keyword>
<protein>
    <submittedName>
        <fullName evidence="6">Class I SAM-dependent methyltransferase</fullName>
    </submittedName>
</protein>
<evidence type="ECO:0000256" key="3">
    <source>
        <dbReference type="ARBA" id="ARBA00022691"/>
    </source>
</evidence>
<dbReference type="PANTHER" id="PTHR43464">
    <property type="entry name" value="METHYLTRANSFERASE"/>
    <property type="match status" value="1"/>
</dbReference>
<gene>
    <name evidence="6" type="ORF">GCM10009811_02740</name>
</gene>
<dbReference type="InterPro" id="IPR027555">
    <property type="entry name" value="Mo5U34_MeTrfas-like"/>
</dbReference>
<keyword evidence="7" id="KW-1185">Reference proteome</keyword>
<dbReference type="EMBL" id="BAAAPO010000006">
    <property type="protein sequence ID" value="GAA1780851.1"/>
    <property type="molecule type" value="Genomic_DNA"/>
</dbReference>
<dbReference type="Gene3D" id="3.40.50.150">
    <property type="entry name" value="Vaccinia Virus protein VP39"/>
    <property type="match status" value="1"/>
</dbReference>
<feature type="compositionally biased region" description="Basic and acidic residues" evidence="4">
    <location>
        <begin position="107"/>
        <end position="118"/>
    </location>
</feature>
<evidence type="ECO:0000313" key="6">
    <source>
        <dbReference type="EMBL" id="GAA1780851.1"/>
    </source>
</evidence>
<feature type="domain" description="Methyltransferase type 11" evidence="5">
    <location>
        <begin position="132"/>
        <end position="191"/>
    </location>
</feature>
<evidence type="ECO:0000259" key="5">
    <source>
        <dbReference type="Pfam" id="PF08241"/>
    </source>
</evidence>
<feature type="region of interest" description="Disordered" evidence="4">
    <location>
        <begin position="94"/>
        <end position="128"/>
    </location>
</feature>
<name>A0ABN2LAE2_9MICO</name>
<organism evidence="6 7">
    <name type="scientific">Nostocoides veronense</name>
    <dbReference type="NCBI Taxonomy" id="330836"/>
    <lineage>
        <taxon>Bacteria</taxon>
        <taxon>Bacillati</taxon>
        <taxon>Actinomycetota</taxon>
        <taxon>Actinomycetes</taxon>
        <taxon>Micrococcales</taxon>
        <taxon>Intrasporangiaceae</taxon>
        <taxon>Nostocoides</taxon>
    </lineage>
</organism>
<feature type="compositionally biased region" description="Low complexity" evidence="4">
    <location>
        <begin position="119"/>
        <end position="128"/>
    </location>
</feature>
<dbReference type="Pfam" id="PF08241">
    <property type="entry name" value="Methyltransf_11"/>
    <property type="match status" value="1"/>
</dbReference>
<dbReference type="GO" id="GO:0008168">
    <property type="term" value="F:methyltransferase activity"/>
    <property type="evidence" value="ECO:0007669"/>
    <property type="project" value="UniProtKB-KW"/>
</dbReference>
<evidence type="ECO:0000256" key="4">
    <source>
        <dbReference type="SAM" id="MobiDB-lite"/>
    </source>
</evidence>
<evidence type="ECO:0000313" key="7">
    <source>
        <dbReference type="Proteomes" id="UP001499938"/>
    </source>
</evidence>
<dbReference type="Pfam" id="PF08003">
    <property type="entry name" value="Methyltransf_9"/>
    <property type="match status" value="1"/>
</dbReference>
<reference evidence="6 7" key="1">
    <citation type="journal article" date="2019" name="Int. J. Syst. Evol. Microbiol.">
        <title>The Global Catalogue of Microorganisms (GCM) 10K type strain sequencing project: providing services to taxonomists for standard genome sequencing and annotation.</title>
        <authorList>
            <consortium name="The Broad Institute Genomics Platform"/>
            <consortium name="The Broad Institute Genome Sequencing Center for Infectious Disease"/>
            <person name="Wu L."/>
            <person name="Ma J."/>
        </authorList>
    </citation>
    <scope>NUCLEOTIDE SEQUENCE [LARGE SCALE GENOMIC DNA]</scope>
    <source>
        <strain evidence="6 7">JCM 15592</strain>
    </source>
</reference>
<dbReference type="RefSeq" id="WP_344080171.1">
    <property type="nucleotide sequence ID" value="NZ_BAAAPO010000006.1"/>
</dbReference>
<sequence length="279" mass="30056">MSRAAAAAGGVAPSPNIWDHPDIYEWENEAFDQEQYVEAAIDRLRPIAGARVLDIGCGAGFHLPRFAARGAASVVGLEPHPPLAARALARIAPGPHPSSLGNTPTRGPDHGRVSRTRPDPAGVGAPAGARTIATMATRRAEVVIGAAAELPFAAASFDLVVARWAYFFGPGCEPGLAQVERVVAPGGVAAFLDNDATRSTFGRWFRDGLPAYDALAVERFWRRRGFEAIAIDARWQCPDRGRFEAIVRIEFEPAAAERILAGHAGNEVDYAVNLWWRRF</sequence>
<dbReference type="SUPFAM" id="SSF53335">
    <property type="entry name" value="S-adenosyl-L-methionine-dependent methyltransferases"/>
    <property type="match status" value="1"/>
</dbReference>
<keyword evidence="3" id="KW-0949">S-adenosyl-L-methionine</keyword>
<dbReference type="GO" id="GO:0032259">
    <property type="term" value="P:methylation"/>
    <property type="evidence" value="ECO:0007669"/>
    <property type="project" value="UniProtKB-KW"/>
</dbReference>
<keyword evidence="1 6" id="KW-0489">Methyltransferase</keyword>
<dbReference type="CDD" id="cd02440">
    <property type="entry name" value="AdoMet_MTases"/>
    <property type="match status" value="1"/>
</dbReference>
<evidence type="ECO:0000256" key="2">
    <source>
        <dbReference type="ARBA" id="ARBA00022679"/>
    </source>
</evidence>